<dbReference type="PRINTS" id="PR01590">
    <property type="entry name" value="HTHFIS"/>
</dbReference>
<dbReference type="CDD" id="cd00130">
    <property type="entry name" value="PAS"/>
    <property type="match status" value="2"/>
</dbReference>
<dbReference type="NCBIfam" id="TIGR00229">
    <property type="entry name" value="sensory_box"/>
    <property type="match status" value="1"/>
</dbReference>
<name>A0A2N3PTC3_9PROT</name>
<evidence type="ECO:0000313" key="2">
    <source>
        <dbReference type="EMBL" id="PKU23653.1"/>
    </source>
</evidence>
<dbReference type="InterPro" id="IPR013767">
    <property type="entry name" value="PAS_fold"/>
</dbReference>
<dbReference type="PROSITE" id="PS50112">
    <property type="entry name" value="PAS"/>
    <property type="match status" value="1"/>
</dbReference>
<dbReference type="GO" id="GO:0043565">
    <property type="term" value="F:sequence-specific DNA binding"/>
    <property type="evidence" value="ECO:0007669"/>
    <property type="project" value="InterPro"/>
</dbReference>
<gene>
    <name evidence="2" type="primary">ppsR</name>
    <name evidence="2" type="ORF">CWS72_15360</name>
</gene>
<dbReference type="EMBL" id="PIUM01000018">
    <property type="protein sequence ID" value="PKU23653.1"/>
    <property type="molecule type" value="Genomic_DNA"/>
</dbReference>
<sequence>MSLGGGKRVDTPMEYHLTGDAIGGMDAVTAARLMSAVSDVVFVMDRDGVICEVAVSGPDLPKESFAGIIDRPWVETVANDSRHKVEEILLDARSGRETRWREINQNSPTGSIPLCCLGVGVGLDGRVIAIGRDLRADHALQQRVLQAQQAMERDYIRLRQAESRYRVLFQITSEALLIVDPASKKIIEANPALGGMLGVDCRSLVGQSYAKLFHPETRDGVRALLNDHNAVARTDPLDVRLADGRDGFRAVVSLFRQDGELHGLICLSATKEMSPASEDESKRHLLQVLNRVPDAFVVADEALNIVDVNLSFLELLQLASAEAAKGQPLGRFLGRPGVDLRVLAGNLRDHGTVRNFGTVVRTVYGEQSEVELSAVSVRIGLESCHGFVIRPARRVAPPPSSDVEQLPRTASELTHLVGRSSLREIVTETTDVIERMCIKAALELTGNNRAAAAEMLGLSRQSLYSKLSRFGLGSAETGAAQDI</sequence>
<dbReference type="Pfam" id="PF13188">
    <property type="entry name" value="PAS_8"/>
    <property type="match status" value="1"/>
</dbReference>
<dbReference type="SUPFAM" id="SSF46689">
    <property type="entry name" value="Homeodomain-like"/>
    <property type="match status" value="1"/>
</dbReference>
<dbReference type="InterPro" id="IPR011785">
    <property type="entry name" value="Tscrpt_reg_PpsR-CrtJ"/>
</dbReference>
<protein>
    <submittedName>
        <fullName evidence="2">Transcriptional regulator PpsR</fullName>
    </submittedName>
</protein>
<evidence type="ECO:0000313" key="3">
    <source>
        <dbReference type="Proteomes" id="UP000233293"/>
    </source>
</evidence>
<evidence type="ECO:0000259" key="1">
    <source>
        <dbReference type="PROSITE" id="PS50112"/>
    </source>
</evidence>
<accession>A0A2N3PTC3</accession>
<feature type="domain" description="PAS" evidence="1">
    <location>
        <begin position="161"/>
        <end position="226"/>
    </location>
</feature>
<keyword evidence="3" id="KW-1185">Reference proteome</keyword>
<dbReference type="InterPro" id="IPR052155">
    <property type="entry name" value="Biofilm_reg_signaling"/>
</dbReference>
<dbReference type="SUPFAM" id="SSF55785">
    <property type="entry name" value="PYP-like sensor domain (PAS domain)"/>
    <property type="match status" value="2"/>
</dbReference>
<dbReference type="Pfam" id="PF02954">
    <property type="entry name" value="HTH_8"/>
    <property type="match status" value="1"/>
</dbReference>
<dbReference type="SMART" id="SM00091">
    <property type="entry name" value="PAS"/>
    <property type="match status" value="2"/>
</dbReference>
<dbReference type="InterPro" id="IPR035965">
    <property type="entry name" value="PAS-like_dom_sf"/>
</dbReference>
<dbReference type="PANTHER" id="PTHR44757:SF2">
    <property type="entry name" value="BIOFILM ARCHITECTURE MAINTENANCE PROTEIN MBAA"/>
    <property type="match status" value="1"/>
</dbReference>
<proteinExistence type="predicted"/>
<dbReference type="AlphaFoldDB" id="A0A2N3PTC3"/>
<dbReference type="InterPro" id="IPR000014">
    <property type="entry name" value="PAS"/>
</dbReference>
<comment type="caution">
    <text evidence="2">The sequence shown here is derived from an EMBL/GenBank/DDBJ whole genome shotgun (WGS) entry which is preliminary data.</text>
</comment>
<dbReference type="Gene3D" id="1.20.5.430">
    <property type="match status" value="1"/>
</dbReference>
<dbReference type="Proteomes" id="UP000233293">
    <property type="component" value="Unassembled WGS sequence"/>
</dbReference>
<dbReference type="InterPro" id="IPR009057">
    <property type="entry name" value="Homeodomain-like_sf"/>
</dbReference>
<dbReference type="NCBIfam" id="TIGR02040">
    <property type="entry name" value="PpsR-CrtJ"/>
    <property type="match status" value="1"/>
</dbReference>
<dbReference type="Gene3D" id="1.10.10.60">
    <property type="entry name" value="Homeodomain-like"/>
    <property type="match status" value="1"/>
</dbReference>
<dbReference type="Pfam" id="PF00989">
    <property type="entry name" value="PAS"/>
    <property type="match status" value="1"/>
</dbReference>
<dbReference type="PANTHER" id="PTHR44757">
    <property type="entry name" value="DIGUANYLATE CYCLASE DGCP"/>
    <property type="match status" value="1"/>
</dbReference>
<organism evidence="2 3">
    <name type="scientific">Telmatospirillum siberiense</name>
    <dbReference type="NCBI Taxonomy" id="382514"/>
    <lineage>
        <taxon>Bacteria</taxon>
        <taxon>Pseudomonadati</taxon>
        <taxon>Pseudomonadota</taxon>
        <taxon>Alphaproteobacteria</taxon>
        <taxon>Rhodospirillales</taxon>
        <taxon>Rhodospirillaceae</taxon>
        <taxon>Telmatospirillum</taxon>
    </lineage>
</organism>
<reference evidence="3" key="1">
    <citation type="submission" date="2017-12" db="EMBL/GenBank/DDBJ databases">
        <title>Draft genome sequence of Telmatospirillum siberiense 26-4b1T, an acidotolerant peatland alphaproteobacterium potentially involved in sulfur cycling.</title>
        <authorList>
            <person name="Hausmann B."/>
            <person name="Pjevac P."/>
            <person name="Schreck K."/>
            <person name="Herbold C.W."/>
            <person name="Daims H."/>
            <person name="Wagner M."/>
            <person name="Pester M."/>
            <person name="Loy A."/>
        </authorList>
    </citation>
    <scope>NUCLEOTIDE SEQUENCE [LARGE SCALE GENOMIC DNA]</scope>
    <source>
        <strain evidence="3">26-4b1</strain>
    </source>
</reference>
<dbReference type="Gene3D" id="3.30.450.20">
    <property type="entry name" value="PAS domain"/>
    <property type="match status" value="3"/>
</dbReference>
<dbReference type="InterPro" id="IPR002197">
    <property type="entry name" value="HTH_Fis"/>
</dbReference>